<gene>
    <name evidence="3" type="ORF">RND81_10G229400</name>
</gene>
<name>A0AAW1I5W3_SAPOF</name>
<evidence type="ECO:0000256" key="2">
    <source>
        <dbReference type="SAM" id="Phobius"/>
    </source>
</evidence>
<organism evidence="3 4">
    <name type="scientific">Saponaria officinalis</name>
    <name type="common">Common soapwort</name>
    <name type="synonym">Lychnis saponaria</name>
    <dbReference type="NCBI Taxonomy" id="3572"/>
    <lineage>
        <taxon>Eukaryota</taxon>
        <taxon>Viridiplantae</taxon>
        <taxon>Streptophyta</taxon>
        <taxon>Embryophyta</taxon>
        <taxon>Tracheophyta</taxon>
        <taxon>Spermatophyta</taxon>
        <taxon>Magnoliopsida</taxon>
        <taxon>eudicotyledons</taxon>
        <taxon>Gunneridae</taxon>
        <taxon>Pentapetalae</taxon>
        <taxon>Caryophyllales</taxon>
        <taxon>Caryophyllaceae</taxon>
        <taxon>Caryophylleae</taxon>
        <taxon>Saponaria</taxon>
    </lineage>
</organism>
<evidence type="ECO:0000256" key="1">
    <source>
        <dbReference type="SAM" id="MobiDB-lite"/>
    </source>
</evidence>
<protein>
    <submittedName>
        <fullName evidence="3">Uncharacterized protein</fullName>
    </submittedName>
</protein>
<accession>A0AAW1I5W3</accession>
<dbReference type="Proteomes" id="UP001443914">
    <property type="component" value="Unassembled WGS sequence"/>
</dbReference>
<keyword evidence="2" id="KW-1133">Transmembrane helix</keyword>
<dbReference type="EMBL" id="JBDFQZ010000010">
    <property type="protein sequence ID" value="KAK9684752.1"/>
    <property type="molecule type" value="Genomic_DNA"/>
</dbReference>
<keyword evidence="2" id="KW-0812">Transmembrane</keyword>
<comment type="caution">
    <text evidence="3">The sequence shown here is derived from an EMBL/GenBank/DDBJ whole genome shotgun (WGS) entry which is preliminary data.</text>
</comment>
<feature type="region of interest" description="Disordered" evidence="1">
    <location>
        <begin position="18"/>
        <end position="52"/>
    </location>
</feature>
<feature type="compositionally biased region" description="Polar residues" evidence="1">
    <location>
        <begin position="33"/>
        <end position="47"/>
    </location>
</feature>
<sequence>MTEAKSTTKIQLCFGGQFHDGDRDYTDGANNGDGDQTMSETRLNSTAYKLDGTPPCSSRRSYKTSLSAFFHSTSSVAISCIIAAVSGDRFTSTLQMDHRNL</sequence>
<dbReference type="AlphaFoldDB" id="A0AAW1I5W3"/>
<proteinExistence type="predicted"/>
<keyword evidence="2" id="KW-0472">Membrane</keyword>
<reference evidence="3" key="1">
    <citation type="submission" date="2024-03" db="EMBL/GenBank/DDBJ databases">
        <title>WGS assembly of Saponaria officinalis var. Norfolk2.</title>
        <authorList>
            <person name="Jenkins J."/>
            <person name="Shu S."/>
            <person name="Grimwood J."/>
            <person name="Barry K."/>
            <person name="Goodstein D."/>
            <person name="Schmutz J."/>
            <person name="Leebens-Mack J."/>
            <person name="Osbourn A."/>
        </authorList>
    </citation>
    <scope>NUCLEOTIDE SEQUENCE [LARGE SCALE GENOMIC DNA]</scope>
    <source>
        <strain evidence="3">JIC</strain>
    </source>
</reference>
<evidence type="ECO:0000313" key="4">
    <source>
        <dbReference type="Proteomes" id="UP001443914"/>
    </source>
</evidence>
<evidence type="ECO:0000313" key="3">
    <source>
        <dbReference type="EMBL" id="KAK9684752.1"/>
    </source>
</evidence>
<feature type="transmembrane region" description="Helical" evidence="2">
    <location>
        <begin position="68"/>
        <end position="87"/>
    </location>
</feature>
<keyword evidence="4" id="KW-1185">Reference proteome</keyword>